<evidence type="ECO:0000256" key="6">
    <source>
        <dbReference type="ARBA" id="ARBA00022763"/>
    </source>
</evidence>
<keyword evidence="14" id="KW-1185">Reference proteome</keyword>
<keyword evidence="4" id="KW-0235">DNA replication</keyword>
<dbReference type="RefSeq" id="WP_377930286.1">
    <property type="nucleotide sequence ID" value="NZ_JBHUEM010000052.1"/>
</dbReference>
<keyword evidence="7 13" id="KW-0378">Hydrolase</keyword>
<dbReference type="Gene3D" id="3.90.79.10">
    <property type="entry name" value="Nucleoside Triphosphate Pyrophosphohydrolase"/>
    <property type="match status" value="1"/>
</dbReference>
<evidence type="ECO:0000256" key="11">
    <source>
        <dbReference type="ARBA" id="ARBA00038905"/>
    </source>
</evidence>
<dbReference type="Pfam" id="PF00293">
    <property type="entry name" value="NUDIX"/>
    <property type="match status" value="1"/>
</dbReference>
<evidence type="ECO:0000256" key="2">
    <source>
        <dbReference type="ARBA" id="ARBA00005582"/>
    </source>
</evidence>
<dbReference type="GO" id="GO:0016787">
    <property type="term" value="F:hydrolase activity"/>
    <property type="evidence" value="ECO:0007669"/>
    <property type="project" value="UniProtKB-KW"/>
</dbReference>
<comment type="caution">
    <text evidence="13">The sequence shown here is derived from an EMBL/GenBank/DDBJ whole genome shotgun (WGS) entry which is preliminary data.</text>
</comment>
<dbReference type="CDD" id="cd03425">
    <property type="entry name" value="NUDIX_MutT_NudA_like"/>
    <property type="match status" value="1"/>
</dbReference>
<keyword evidence="3" id="KW-0515">Mutator protein</keyword>
<dbReference type="PANTHER" id="PTHR47707">
    <property type="entry name" value="8-OXO-DGTP DIPHOSPHATASE"/>
    <property type="match status" value="1"/>
</dbReference>
<dbReference type="SUPFAM" id="SSF55811">
    <property type="entry name" value="Nudix"/>
    <property type="match status" value="1"/>
</dbReference>
<feature type="domain" description="Nudix hydrolase" evidence="12">
    <location>
        <begin position="3"/>
        <end position="128"/>
    </location>
</feature>
<dbReference type="PROSITE" id="PS51462">
    <property type="entry name" value="NUDIX"/>
    <property type="match status" value="1"/>
</dbReference>
<evidence type="ECO:0000256" key="3">
    <source>
        <dbReference type="ARBA" id="ARBA00022457"/>
    </source>
</evidence>
<name>A0ABW4LXZ6_9BACI</name>
<evidence type="ECO:0000256" key="7">
    <source>
        <dbReference type="ARBA" id="ARBA00022801"/>
    </source>
</evidence>
<keyword evidence="8" id="KW-0460">Magnesium</keyword>
<sequence length="129" mass="14691">MKRRIRVVAAVIYNEHNQILCAKRSAEMSMPGKWEFPGGKVENGESDVDALTREIKEELQCEIEVERLITEVNHEYEAIIVQLVTYAAKIMKGIPLKSEHEKLEWLTLDQLSSVDWAEADLPTVALLAK</sequence>
<evidence type="ECO:0000256" key="8">
    <source>
        <dbReference type="ARBA" id="ARBA00022842"/>
    </source>
</evidence>
<proteinExistence type="inferred from homology"/>
<dbReference type="InterPro" id="IPR020476">
    <property type="entry name" value="Nudix_hydrolase"/>
</dbReference>
<evidence type="ECO:0000256" key="9">
    <source>
        <dbReference type="ARBA" id="ARBA00023204"/>
    </source>
</evidence>
<protein>
    <recommendedName>
        <fullName evidence="11">8-oxo-dGTP diphosphatase</fullName>
        <ecNumber evidence="11">3.6.1.55</ecNumber>
    </recommendedName>
</protein>
<evidence type="ECO:0000256" key="5">
    <source>
        <dbReference type="ARBA" id="ARBA00022723"/>
    </source>
</evidence>
<dbReference type="InterPro" id="IPR015797">
    <property type="entry name" value="NUDIX_hydrolase-like_dom_sf"/>
</dbReference>
<keyword evidence="6" id="KW-0227">DNA damage</keyword>
<gene>
    <name evidence="13" type="ORF">ACFSCX_21370</name>
</gene>
<comment type="similarity">
    <text evidence="2">Belongs to the Nudix hydrolase family.</text>
</comment>
<dbReference type="Proteomes" id="UP001597214">
    <property type="component" value="Unassembled WGS sequence"/>
</dbReference>
<evidence type="ECO:0000256" key="1">
    <source>
        <dbReference type="ARBA" id="ARBA00001946"/>
    </source>
</evidence>
<reference evidence="14" key="1">
    <citation type="journal article" date="2019" name="Int. J. Syst. Evol. Microbiol.">
        <title>The Global Catalogue of Microorganisms (GCM) 10K type strain sequencing project: providing services to taxonomists for standard genome sequencing and annotation.</title>
        <authorList>
            <consortium name="The Broad Institute Genomics Platform"/>
            <consortium name="The Broad Institute Genome Sequencing Center for Infectious Disease"/>
            <person name="Wu L."/>
            <person name="Ma J."/>
        </authorList>
    </citation>
    <scope>NUCLEOTIDE SEQUENCE [LARGE SCALE GENOMIC DNA]</scope>
    <source>
        <strain evidence="14">CCUG 49339</strain>
    </source>
</reference>
<dbReference type="EMBL" id="JBHUEM010000052">
    <property type="protein sequence ID" value="MFD1739063.1"/>
    <property type="molecule type" value="Genomic_DNA"/>
</dbReference>
<evidence type="ECO:0000313" key="13">
    <source>
        <dbReference type="EMBL" id="MFD1739063.1"/>
    </source>
</evidence>
<comment type="catalytic activity">
    <reaction evidence="10">
        <text>8-oxo-dGTP + H2O = 8-oxo-dGMP + diphosphate + H(+)</text>
        <dbReference type="Rhea" id="RHEA:31575"/>
        <dbReference type="ChEBI" id="CHEBI:15377"/>
        <dbReference type="ChEBI" id="CHEBI:15378"/>
        <dbReference type="ChEBI" id="CHEBI:33019"/>
        <dbReference type="ChEBI" id="CHEBI:63224"/>
        <dbReference type="ChEBI" id="CHEBI:77896"/>
        <dbReference type="EC" id="3.6.1.55"/>
    </reaction>
</comment>
<dbReference type="PANTHER" id="PTHR47707:SF1">
    <property type="entry name" value="NUDIX HYDROLASE FAMILY PROTEIN"/>
    <property type="match status" value="1"/>
</dbReference>
<evidence type="ECO:0000259" key="12">
    <source>
        <dbReference type="PROSITE" id="PS51462"/>
    </source>
</evidence>
<evidence type="ECO:0000313" key="14">
    <source>
        <dbReference type="Proteomes" id="UP001597214"/>
    </source>
</evidence>
<keyword evidence="9" id="KW-0234">DNA repair</keyword>
<dbReference type="InterPro" id="IPR000086">
    <property type="entry name" value="NUDIX_hydrolase_dom"/>
</dbReference>
<comment type="cofactor">
    <cofactor evidence="1">
        <name>Mg(2+)</name>
        <dbReference type="ChEBI" id="CHEBI:18420"/>
    </cofactor>
</comment>
<keyword evidence="5" id="KW-0479">Metal-binding</keyword>
<accession>A0ABW4LXZ6</accession>
<organism evidence="13 14">
    <name type="scientific">Bacillus salitolerans</name>
    <dbReference type="NCBI Taxonomy" id="1437434"/>
    <lineage>
        <taxon>Bacteria</taxon>
        <taxon>Bacillati</taxon>
        <taxon>Bacillota</taxon>
        <taxon>Bacilli</taxon>
        <taxon>Bacillales</taxon>
        <taxon>Bacillaceae</taxon>
        <taxon>Bacillus</taxon>
    </lineage>
</organism>
<evidence type="ECO:0000256" key="4">
    <source>
        <dbReference type="ARBA" id="ARBA00022705"/>
    </source>
</evidence>
<evidence type="ECO:0000256" key="10">
    <source>
        <dbReference type="ARBA" id="ARBA00035861"/>
    </source>
</evidence>
<dbReference type="PRINTS" id="PR00502">
    <property type="entry name" value="NUDIXFAMILY"/>
</dbReference>
<dbReference type="EC" id="3.6.1.55" evidence="11"/>
<dbReference type="InterPro" id="IPR047127">
    <property type="entry name" value="MutT-like"/>
</dbReference>